<sequence>MSDLNTSLLLSDTEVQQFAEQGFLIVRGLADAAMRNAVAEAARAGLAAGLAPVEYEADLHYPGSPESREAEGGRTIRRLLQVYQRDEAFRHWAHYPAMTTKVRQLLGDKPIALTQAHHNSLMTKQPSYSSKTLWHRDIRYWSFKESNLVSVWLALGREFPENGCLGFIPGSHRVNLPAEYFDERTFLRTDLPESQRLIATAVFPSLEAGDVVFFHSATFHAAGNNQTTQTKLSLVMSYHTQDNEAIPGTRTAAIPAVRIG</sequence>
<dbReference type="PANTHER" id="PTHR20883">
    <property type="entry name" value="PHYTANOYL-COA DIOXYGENASE DOMAIN CONTAINING 1"/>
    <property type="match status" value="1"/>
</dbReference>
<dbReference type="SUPFAM" id="SSF51197">
    <property type="entry name" value="Clavaminate synthase-like"/>
    <property type="match status" value="1"/>
</dbReference>
<keyword evidence="2" id="KW-0223">Dioxygenase</keyword>
<dbReference type="EMBL" id="JARRAF010000011">
    <property type="protein sequence ID" value="MDK2124636.1"/>
    <property type="molecule type" value="Genomic_DNA"/>
</dbReference>
<dbReference type="Gene3D" id="2.60.120.620">
    <property type="entry name" value="q2cbj1_9rhob like domain"/>
    <property type="match status" value="1"/>
</dbReference>
<accession>A0ABT7DX48</accession>
<evidence type="ECO:0000313" key="3">
    <source>
        <dbReference type="Proteomes" id="UP001172778"/>
    </source>
</evidence>
<organism evidence="2 3">
    <name type="scientific">Parachitinimonas caeni</name>
    <dbReference type="NCBI Taxonomy" id="3031301"/>
    <lineage>
        <taxon>Bacteria</taxon>
        <taxon>Pseudomonadati</taxon>
        <taxon>Pseudomonadota</taxon>
        <taxon>Betaproteobacteria</taxon>
        <taxon>Neisseriales</taxon>
        <taxon>Chitinibacteraceae</taxon>
        <taxon>Parachitinimonas</taxon>
    </lineage>
</organism>
<keyword evidence="3" id="KW-1185">Reference proteome</keyword>
<dbReference type="PANTHER" id="PTHR20883:SF48">
    <property type="entry name" value="ECTOINE DIOXYGENASE"/>
    <property type="match status" value="1"/>
</dbReference>
<dbReference type="Proteomes" id="UP001172778">
    <property type="component" value="Unassembled WGS sequence"/>
</dbReference>
<evidence type="ECO:0000256" key="1">
    <source>
        <dbReference type="ARBA" id="ARBA00001954"/>
    </source>
</evidence>
<evidence type="ECO:0000313" key="2">
    <source>
        <dbReference type="EMBL" id="MDK2124636.1"/>
    </source>
</evidence>
<comment type="cofactor">
    <cofactor evidence="1">
        <name>Fe(2+)</name>
        <dbReference type="ChEBI" id="CHEBI:29033"/>
    </cofactor>
</comment>
<keyword evidence="2" id="KW-0560">Oxidoreductase</keyword>
<dbReference type="RefSeq" id="WP_284100949.1">
    <property type="nucleotide sequence ID" value="NZ_JARRAF010000011.1"/>
</dbReference>
<dbReference type="GO" id="GO:0051213">
    <property type="term" value="F:dioxygenase activity"/>
    <property type="evidence" value="ECO:0007669"/>
    <property type="project" value="UniProtKB-KW"/>
</dbReference>
<dbReference type="Pfam" id="PF05721">
    <property type="entry name" value="PhyH"/>
    <property type="match status" value="1"/>
</dbReference>
<reference evidence="2" key="1">
    <citation type="submission" date="2023-03" db="EMBL/GenBank/DDBJ databases">
        <title>Chitinimonas shenzhenensis gen. nov., sp. nov., a novel member of family Burkholderiaceae isolated from activated sludge collected in Shen Zhen, China.</title>
        <authorList>
            <person name="Wang X."/>
        </authorList>
    </citation>
    <scope>NUCLEOTIDE SEQUENCE</scope>
    <source>
        <strain evidence="2">DQS-5</strain>
    </source>
</reference>
<name>A0ABT7DX48_9NEIS</name>
<comment type="caution">
    <text evidence="2">The sequence shown here is derived from an EMBL/GenBank/DDBJ whole genome shotgun (WGS) entry which is preliminary data.</text>
</comment>
<protein>
    <submittedName>
        <fullName evidence="2">Phytanoyl-CoA dioxygenase family protein</fullName>
    </submittedName>
</protein>
<gene>
    <name evidence="2" type="ORF">PZA18_11290</name>
</gene>
<proteinExistence type="predicted"/>
<dbReference type="InterPro" id="IPR008775">
    <property type="entry name" value="Phytyl_CoA_dOase-like"/>
</dbReference>